<dbReference type="PANTHER" id="PTHR48040:SF32">
    <property type="entry name" value="PLEIOTROPIC DRUG RESISTANCE PROTEIN 1-LIKE ISOFORM X1"/>
    <property type="match status" value="1"/>
</dbReference>
<dbReference type="GO" id="GO:0140359">
    <property type="term" value="F:ABC-type transporter activity"/>
    <property type="evidence" value="ECO:0007669"/>
    <property type="project" value="InterPro"/>
</dbReference>
<dbReference type="Proteomes" id="UP000011115">
    <property type="component" value="Unassembled WGS sequence"/>
</dbReference>
<keyword evidence="2 5" id="KW-0812">Transmembrane</keyword>
<feature type="transmembrane region" description="Helical" evidence="5">
    <location>
        <begin position="172"/>
        <end position="190"/>
    </location>
</feature>
<evidence type="ECO:0000259" key="6">
    <source>
        <dbReference type="Pfam" id="PF01061"/>
    </source>
</evidence>
<sequence>MDEPTSGLDARAAAIVMRAVRNTVDTGRTVVCTIHQPSIDIFEAFDELFLMKRGGQEIYVGPLGRSSCHLIKYFESLPGVSKIKEAYNPATWMLEVTAASQEMMLGVDFADLYKKSDLYKRNKALIAELSTPRPGTKDLHFETQFSQSFWTQCMACLWKQHLSYWRNPSYTAVRFIFTVILALVFGTLFWDLGRRVSQSQDLFNAMGSMYAATLFLGVQNSSSVQPVVAVERTVFYRERAAGMYSALPYAFGQVIVEIPYVFVQAAFYGIIVYAMIGFEWTVAKSFGTSSSCTSLSCTSPSMA</sequence>
<dbReference type="SUPFAM" id="SSF52540">
    <property type="entry name" value="P-loop containing nucleoside triphosphate hydrolases"/>
    <property type="match status" value="1"/>
</dbReference>
<dbReference type="EnsemblPlants" id="PGSC0003DMT400049311">
    <property type="protein sequence ID" value="PGSC0003DMT400049311"/>
    <property type="gene ID" value="PGSC0003DMG400019165"/>
</dbReference>
<proteinExistence type="predicted"/>
<dbReference type="Gramene" id="PGSC0003DMT400049311">
    <property type="protein sequence ID" value="PGSC0003DMT400049311"/>
    <property type="gene ID" value="PGSC0003DMG400019165"/>
</dbReference>
<name>M1BNJ7_SOLTU</name>
<reference evidence="8" key="1">
    <citation type="journal article" date="2011" name="Nature">
        <title>Genome sequence and analysis of the tuber crop potato.</title>
        <authorList>
            <consortium name="The Potato Genome Sequencing Consortium"/>
        </authorList>
    </citation>
    <scope>NUCLEOTIDE SEQUENCE [LARGE SCALE GENOMIC DNA]</scope>
    <source>
        <strain evidence="8">cv. DM1-3 516 R44</strain>
    </source>
</reference>
<dbReference type="Gene3D" id="3.40.50.300">
    <property type="entry name" value="P-loop containing nucleotide triphosphate hydrolases"/>
    <property type="match status" value="1"/>
</dbReference>
<dbReference type="Pfam" id="PF01061">
    <property type="entry name" value="ABC2_membrane"/>
    <property type="match status" value="1"/>
</dbReference>
<dbReference type="HOGENOM" id="CLU_080029_0_0_1"/>
<dbReference type="PANTHER" id="PTHR48040">
    <property type="entry name" value="PLEIOTROPIC DRUG RESISTANCE PROTEIN 1-LIKE ISOFORM X1"/>
    <property type="match status" value="1"/>
</dbReference>
<evidence type="ECO:0000256" key="4">
    <source>
        <dbReference type="ARBA" id="ARBA00023136"/>
    </source>
</evidence>
<evidence type="ECO:0000313" key="7">
    <source>
        <dbReference type="EnsemblPlants" id="PGSC0003DMT400049313"/>
    </source>
</evidence>
<dbReference type="InterPro" id="IPR027417">
    <property type="entry name" value="P-loop_NTPase"/>
</dbReference>
<feature type="transmembrane region" description="Helical" evidence="5">
    <location>
        <begin position="258"/>
        <end position="276"/>
    </location>
</feature>
<protein>
    <submittedName>
        <fullName evidence="7">PDR-type ABC transporter 2</fullName>
    </submittedName>
</protein>
<keyword evidence="8" id="KW-1185">Reference proteome</keyword>
<dbReference type="GO" id="GO:0016020">
    <property type="term" value="C:membrane"/>
    <property type="evidence" value="ECO:0007669"/>
    <property type="project" value="UniProtKB-SubCell"/>
</dbReference>
<dbReference type="STRING" id="4113.M1BNJ7"/>
<feature type="domain" description="ABC-2 type transporter transmembrane" evidence="6">
    <location>
        <begin position="151"/>
        <end position="286"/>
    </location>
</feature>
<dbReference type="OMA" id="KWANRIS"/>
<evidence type="ECO:0000256" key="3">
    <source>
        <dbReference type="ARBA" id="ARBA00022989"/>
    </source>
</evidence>
<dbReference type="InterPro" id="IPR013525">
    <property type="entry name" value="ABC2_TM"/>
</dbReference>
<comment type="subcellular location">
    <subcellularLocation>
        <location evidence="1">Membrane</location>
        <topology evidence="1">Multi-pass membrane protein</topology>
    </subcellularLocation>
</comment>
<dbReference type="InParanoid" id="M1BNJ7"/>
<organism evidence="7 8">
    <name type="scientific">Solanum tuberosum</name>
    <name type="common">Potato</name>
    <dbReference type="NCBI Taxonomy" id="4113"/>
    <lineage>
        <taxon>Eukaryota</taxon>
        <taxon>Viridiplantae</taxon>
        <taxon>Streptophyta</taxon>
        <taxon>Embryophyta</taxon>
        <taxon>Tracheophyta</taxon>
        <taxon>Spermatophyta</taxon>
        <taxon>Magnoliopsida</taxon>
        <taxon>eudicotyledons</taxon>
        <taxon>Gunneridae</taxon>
        <taxon>Pentapetalae</taxon>
        <taxon>asterids</taxon>
        <taxon>lamiids</taxon>
        <taxon>Solanales</taxon>
        <taxon>Solanaceae</taxon>
        <taxon>Solanoideae</taxon>
        <taxon>Solaneae</taxon>
        <taxon>Solanum</taxon>
    </lineage>
</organism>
<accession>M1BNJ7</accession>
<reference evidence="7" key="2">
    <citation type="submission" date="2015-06" db="UniProtKB">
        <authorList>
            <consortium name="EnsemblPlants"/>
        </authorList>
    </citation>
    <scope>IDENTIFICATION</scope>
    <source>
        <strain evidence="7">DM1-3 516 R44</strain>
    </source>
</reference>
<dbReference type="ExpressionAtlas" id="M1BNJ7">
    <property type="expression patterns" value="baseline"/>
</dbReference>
<dbReference type="Gramene" id="PGSC0003DMT400049313">
    <property type="protein sequence ID" value="PGSC0003DMT400049313"/>
    <property type="gene ID" value="PGSC0003DMG400019165"/>
</dbReference>
<evidence type="ECO:0000256" key="1">
    <source>
        <dbReference type="ARBA" id="ARBA00004141"/>
    </source>
</evidence>
<dbReference type="EnsemblPlants" id="PGSC0003DMT400049313">
    <property type="protein sequence ID" value="PGSC0003DMT400049313"/>
    <property type="gene ID" value="PGSC0003DMG400019165"/>
</dbReference>
<keyword evidence="3 5" id="KW-1133">Transmembrane helix</keyword>
<evidence type="ECO:0000256" key="2">
    <source>
        <dbReference type="ARBA" id="ARBA00022692"/>
    </source>
</evidence>
<evidence type="ECO:0000256" key="5">
    <source>
        <dbReference type="SAM" id="Phobius"/>
    </source>
</evidence>
<dbReference type="PaxDb" id="4113-PGSC0003DMT400049311"/>
<keyword evidence="4 5" id="KW-0472">Membrane</keyword>
<dbReference type="eggNOG" id="KOG0065">
    <property type="taxonomic scope" value="Eukaryota"/>
</dbReference>
<evidence type="ECO:0000313" key="8">
    <source>
        <dbReference type="Proteomes" id="UP000011115"/>
    </source>
</evidence>
<dbReference type="AlphaFoldDB" id="M1BNJ7"/>